<dbReference type="AlphaFoldDB" id="A0AA36GQ69"/>
<dbReference type="EMBL" id="CATQJL010000112">
    <property type="protein sequence ID" value="CAJ0596129.1"/>
    <property type="molecule type" value="Genomic_DNA"/>
</dbReference>
<organism evidence="1 2">
    <name type="scientific">Cylicocyclus nassatus</name>
    <name type="common">Nematode worm</name>
    <dbReference type="NCBI Taxonomy" id="53992"/>
    <lineage>
        <taxon>Eukaryota</taxon>
        <taxon>Metazoa</taxon>
        <taxon>Ecdysozoa</taxon>
        <taxon>Nematoda</taxon>
        <taxon>Chromadorea</taxon>
        <taxon>Rhabditida</taxon>
        <taxon>Rhabditina</taxon>
        <taxon>Rhabditomorpha</taxon>
        <taxon>Strongyloidea</taxon>
        <taxon>Strongylidae</taxon>
        <taxon>Cylicocyclus</taxon>
    </lineage>
</organism>
<reference evidence="1" key="1">
    <citation type="submission" date="2023-07" db="EMBL/GenBank/DDBJ databases">
        <authorList>
            <consortium name="CYATHOMIX"/>
        </authorList>
    </citation>
    <scope>NUCLEOTIDE SEQUENCE</scope>
    <source>
        <strain evidence="1">N/A</strain>
    </source>
</reference>
<protein>
    <submittedName>
        <fullName evidence="1">Uncharacterized protein</fullName>
    </submittedName>
</protein>
<dbReference type="Proteomes" id="UP001176961">
    <property type="component" value="Unassembled WGS sequence"/>
</dbReference>
<evidence type="ECO:0000313" key="2">
    <source>
        <dbReference type="Proteomes" id="UP001176961"/>
    </source>
</evidence>
<proteinExistence type="predicted"/>
<evidence type="ECO:0000313" key="1">
    <source>
        <dbReference type="EMBL" id="CAJ0596129.1"/>
    </source>
</evidence>
<gene>
    <name evidence="1" type="ORF">CYNAS_LOCUS8112</name>
</gene>
<sequence length="73" mass="8404">MNDYQKSNNSFWRRAEYFSLKIPNHRQGLTNRMVWSMLNGGPLSISYAAWPNSHHPISCVSLFDTLFLGIQAS</sequence>
<accession>A0AA36GQ69</accession>
<comment type="caution">
    <text evidence="1">The sequence shown here is derived from an EMBL/GenBank/DDBJ whole genome shotgun (WGS) entry which is preliminary data.</text>
</comment>
<name>A0AA36GQ69_CYLNA</name>
<keyword evidence="2" id="KW-1185">Reference proteome</keyword>